<evidence type="ECO:0000256" key="1">
    <source>
        <dbReference type="ARBA" id="ARBA00010541"/>
    </source>
</evidence>
<dbReference type="EMBL" id="LJCR01000450">
    <property type="protein sequence ID" value="KPV52728.1"/>
    <property type="molecule type" value="Genomic_DNA"/>
</dbReference>
<feature type="compositionally biased region" description="Low complexity" evidence="4">
    <location>
        <begin position="111"/>
        <end position="129"/>
    </location>
</feature>
<dbReference type="Gene3D" id="2.30.42.10">
    <property type="match status" value="1"/>
</dbReference>
<name>A0A0P9D1D4_9CHLR</name>
<evidence type="ECO:0000313" key="6">
    <source>
        <dbReference type="EMBL" id="KPV52728.1"/>
    </source>
</evidence>
<evidence type="ECO:0000256" key="2">
    <source>
        <dbReference type="ARBA" id="ARBA00022670"/>
    </source>
</evidence>
<evidence type="ECO:0000313" key="7">
    <source>
        <dbReference type="Proteomes" id="UP000050509"/>
    </source>
</evidence>
<feature type="region of interest" description="Disordered" evidence="4">
    <location>
        <begin position="111"/>
        <end position="134"/>
    </location>
</feature>
<dbReference type="GO" id="GO:0004252">
    <property type="term" value="F:serine-type endopeptidase activity"/>
    <property type="evidence" value="ECO:0007669"/>
    <property type="project" value="InterPro"/>
</dbReference>
<comment type="similarity">
    <text evidence="1">Belongs to the peptidase S1C family.</text>
</comment>
<protein>
    <submittedName>
        <fullName evidence="6">2-alkenal reductase</fullName>
    </submittedName>
</protein>
<dbReference type="Pfam" id="PF13365">
    <property type="entry name" value="Trypsin_2"/>
    <property type="match status" value="1"/>
</dbReference>
<dbReference type="SUPFAM" id="SSF50156">
    <property type="entry name" value="PDZ domain-like"/>
    <property type="match status" value="1"/>
</dbReference>
<accession>A0A0P9D1D4</accession>
<feature type="compositionally biased region" description="Low complexity" evidence="4">
    <location>
        <begin position="57"/>
        <end position="80"/>
    </location>
</feature>
<dbReference type="InterPro" id="IPR036034">
    <property type="entry name" value="PDZ_sf"/>
</dbReference>
<organism evidence="6 7">
    <name type="scientific">Kouleothrix aurantiaca</name>
    <dbReference type="NCBI Taxonomy" id="186479"/>
    <lineage>
        <taxon>Bacteria</taxon>
        <taxon>Bacillati</taxon>
        <taxon>Chloroflexota</taxon>
        <taxon>Chloroflexia</taxon>
        <taxon>Chloroflexales</taxon>
        <taxon>Roseiflexineae</taxon>
        <taxon>Roseiflexaceae</taxon>
        <taxon>Kouleothrix</taxon>
    </lineage>
</organism>
<dbReference type="PANTHER" id="PTHR43343:SF3">
    <property type="entry name" value="PROTEASE DO-LIKE 8, CHLOROPLASTIC"/>
    <property type="match status" value="1"/>
</dbReference>
<sequence>MERRTKVFVIAGLLVTFLLGATLGGVIGGGAAYYFTRQTASRPTAQLQAQPVASREAQQTQATAAPAPTAGALPTTQPAASDTGDNAVVTAVKQVSPAVVTVVNTLSADAQGNQQQPFPGQPNQPNSQPRASGSGVIISKDGYIVTNNHVVEGAASLAVSFADGTRHDATLVGTDPLTDLAIIRVKDAVPGFAPLGDSDALQPGETVIAIGSPLGDFKNSVTVGVVSALNRTVPGSGQEGLIQTDAAINHGNSGGPLVNLRGQVVGINTLVVRGSGTRSDQAEGLGFSVPSNTVSHVGNELIANGKVEYPYLGISYSMIDADVAAQENLPVQNGALIGASANSQEGVVSGTPAAKAGLRDGDIITALGETKLDSNTSLRAALLKYKPGDTVKLQVLRGGQTLSLDVTLATRPEDLQQ</sequence>
<keyword evidence="3" id="KW-0378">Hydrolase</keyword>
<feature type="region of interest" description="Disordered" evidence="4">
    <location>
        <begin position="46"/>
        <end position="82"/>
    </location>
</feature>
<gene>
    <name evidence="6" type="ORF">SE17_13760</name>
</gene>
<dbReference type="Pfam" id="PF13180">
    <property type="entry name" value="PDZ_2"/>
    <property type="match status" value="1"/>
</dbReference>
<dbReference type="AlphaFoldDB" id="A0A0P9D1D4"/>
<dbReference type="PATRIC" id="fig|186479.3.peg.8371"/>
<dbReference type="InterPro" id="IPR009003">
    <property type="entry name" value="Peptidase_S1_PA"/>
</dbReference>
<keyword evidence="7" id="KW-1185">Reference proteome</keyword>
<evidence type="ECO:0000256" key="3">
    <source>
        <dbReference type="ARBA" id="ARBA00022801"/>
    </source>
</evidence>
<comment type="caution">
    <text evidence="6">The sequence shown here is derived from an EMBL/GenBank/DDBJ whole genome shotgun (WGS) entry which is preliminary data.</text>
</comment>
<dbReference type="InterPro" id="IPR001478">
    <property type="entry name" value="PDZ"/>
</dbReference>
<keyword evidence="2" id="KW-0645">Protease</keyword>
<dbReference type="Gene3D" id="2.40.10.10">
    <property type="entry name" value="Trypsin-like serine proteases"/>
    <property type="match status" value="2"/>
</dbReference>
<dbReference type="CDD" id="cd06779">
    <property type="entry name" value="cpPDZ_Deg_HtrA-like"/>
    <property type="match status" value="1"/>
</dbReference>
<evidence type="ECO:0000256" key="4">
    <source>
        <dbReference type="SAM" id="MobiDB-lite"/>
    </source>
</evidence>
<dbReference type="InterPro" id="IPR051201">
    <property type="entry name" value="Chloro_Bact_Ser_Proteases"/>
</dbReference>
<dbReference type="SUPFAM" id="SSF50494">
    <property type="entry name" value="Trypsin-like serine proteases"/>
    <property type="match status" value="1"/>
</dbReference>
<dbReference type="InterPro" id="IPR001940">
    <property type="entry name" value="Peptidase_S1C"/>
</dbReference>
<dbReference type="PRINTS" id="PR00834">
    <property type="entry name" value="PROTEASES2C"/>
</dbReference>
<dbReference type="SMART" id="SM00228">
    <property type="entry name" value="PDZ"/>
    <property type="match status" value="1"/>
</dbReference>
<dbReference type="PROSITE" id="PS50106">
    <property type="entry name" value="PDZ"/>
    <property type="match status" value="1"/>
</dbReference>
<dbReference type="GO" id="GO:0006508">
    <property type="term" value="P:proteolysis"/>
    <property type="evidence" value="ECO:0007669"/>
    <property type="project" value="UniProtKB-KW"/>
</dbReference>
<feature type="domain" description="PDZ" evidence="5">
    <location>
        <begin position="347"/>
        <end position="399"/>
    </location>
</feature>
<dbReference type="Proteomes" id="UP000050509">
    <property type="component" value="Unassembled WGS sequence"/>
</dbReference>
<dbReference type="PANTHER" id="PTHR43343">
    <property type="entry name" value="PEPTIDASE S12"/>
    <property type="match status" value="1"/>
</dbReference>
<proteinExistence type="inferred from homology"/>
<dbReference type="InterPro" id="IPR043504">
    <property type="entry name" value="Peptidase_S1_PA_chymotrypsin"/>
</dbReference>
<evidence type="ECO:0000259" key="5">
    <source>
        <dbReference type="PROSITE" id="PS50106"/>
    </source>
</evidence>
<reference evidence="6 7" key="1">
    <citation type="submission" date="2015-09" db="EMBL/GenBank/DDBJ databases">
        <title>Draft genome sequence of Kouleothrix aurantiaca JCM 19913.</title>
        <authorList>
            <person name="Hemp J."/>
        </authorList>
    </citation>
    <scope>NUCLEOTIDE SEQUENCE [LARGE SCALE GENOMIC DNA]</scope>
    <source>
        <strain evidence="6 7">COM-B</strain>
    </source>
</reference>